<evidence type="ECO:0000313" key="1">
    <source>
        <dbReference type="EMBL" id="TFK39820.1"/>
    </source>
</evidence>
<dbReference type="Proteomes" id="UP000308652">
    <property type="component" value="Unassembled WGS sequence"/>
</dbReference>
<evidence type="ECO:0000313" key="2">
    <source>
        <dbReference type="Proteomes" id="UP000308652"/>
    </source>
</evidence>
<keyword evidence="2" id="KW-1185">Reference proteome</keyword>
<sequence length="163" mass="19191">MDLCIPPADDYWSYYLRGTHNYNEKVELFCRPTCQNKFYCTNHLFLTHRLLPYRLENKYILLLSAPIECFANPEIVYDEEMRNLNEKKAKVPSNITALVNIFYTRFAPEQEKHSFCAPLVKIARLYHMHHTVGLVIPERETRIKAFNNTSIPSDLAELHGPMR</sequence>
<accession>A0A5C3M3N2</accession>
<organism evidence="1 2">
    <name type="scientific">Crucibulum laeve</name>
    <dbReference type="NCBI Taxonomy" id="68775"/>
    <lineage>
        <taxon>Eukaryota</taxon>
        <taxon>Fungi</taxon>
        <taxon>Dikarya</taxon>
        <taxon>Basidiomycota</taxon>
        <taxon>Agaricomycotina</taxon>
        <taxon>Agaricomycetes</taxon>
        <taxon>Agaricomycetidae</taxon>
        <taxon>Agaricales</taxon>
        <taxon>Agaricineae</taxon>
        <taxon>Nidulariaceae</taxon>
        <taxon>Crucibulum</taxon>
    </lineage>
</organism>
<name>A0A5C3M3N2_9AGAR</name>
<reference evidence="1 2" key="1">
    <citation type="journal article" date="2019" name="Nat. Ecol. Evol.">
        <title>Megaphylogeny resolves global patterns of mushroom evolution.</title>
        <authorList>
            <person name="Varga T."/>
            <person name="Krizsan K."/>
            <person name="Foldi C."/>
            <person name="Dima B."/>
            <person name="Sanchez-Garcia M."/>
            <person name="Sanchez-Ramirez S."/>
            <person name="Szollosi G.J."/>
            <person name="Szarkandi J.G."/>
            <person name="Papp V."/>
            <person name="Albert L."/>
            <person name="Andreopoulos W."/>
            <person name="Angelini C."/>
            <person name="Antonin V."/>
            <person name="Barry K.W."/>
            <person name="Bougher N.L."/>
            <person name="Buchanan P."/>
            <person name="Buyck B."/>
            <person name="Bense V."/>
            <person name="Catcheside P."/>
            <person name="Chovatia M."/>
            <person name="Cooper J."/>
            <person name="Damon W."/>
            <person name="Desjardin D."/>
            <person name="Finy P."/>
            <person name="Geml J."/>
            <person name="Haridas S."/>
            <person name="Hughes K."/>
            <person name="Justo A."/>
            <person name="Karasinski D."/>
            <person name="Kautmanova I."/>
            <person name="Kiss B."/>
            <person name="Kocsube S."/>
            <person name="Kotiranta H."/>
            <person name="LaButti K.M."/>
            <person name="Lechner B.E."/>
            <person name="Liimatainen K."/>
            <person name="Lipzen A."/>
            <person name="Lukacs Z."/>
            <person name="Mihaltcheva S."/>
            <person name="Morgado L.N."/>
            <person name="Niskanen T."/>
            <person name="Noordeloos M.E."/>
            <person name="Ohm R.A."/>
            <person name="Ortiz-Santana B."/>
            <person name="Ovrebo C."/>
            <person name="Racz N."/>
            <person name="Riley R."/>
            <person name="Savchenko A."/>
            <person name="Shiryaev A."/>
            <person name="Soop K."/>
            <person name="Spirin V."/>
            <person name="Szebenyi C."/>
            <person name="Tomsovsky M."/>
            <person name="Tulloss R.E."/>
            <person name="Uehling J."/>
            <person name="Grigoriev I.V."/>
            <person name="Vagvolgyi C."/>
            <person name="Papp T."/>
            <person name="Martin F.M."/>
            <person name="Miettinen O."/>
            <person name="Hibbett D.S."/>
            <person name="Nagy L.G."/>
        </authorList>
    </citation>
    <scope>NUCLEOTIDE SEQUENCE [LARGE SCALE GENOMIC DNA]</scope>
    <source>
        <strain evidence="1 2">CBS 166.37</strain>
    </source>
</reference>
<dbReference type="AlphaFoldDB" id="A0A5C3M3N2"/>
<dbReference type="EMBL" id="ML213598">
    <property type="protein sequence ID" value="TFK39820.1"/>
    <property type="molecule type" value="Genomic_DNA"/>
</dbReference>
<gene>
    <name evidence="1" type="ORF">BDQ12DRAFT_665045</name>
</gene>
<protein>
    <submittedName>
        <fullName evidence="1">Uncharacterized protein</fullName>
    </submittedName>
</protein>
<proteinExistence type="predicted"/>